<dbReference type="AlphaFoldDB" id="A0AA37XGK8"/>
<evidence type="ECO:0000256" key="1">
    <source>
        <dbReference type="SAM" id="MobiDB-lite"/>
    </source>
</evidence>
<dbReference type="EMBL" id="BSUM01000001">
    <property type="protein sequence ID" value="GMA32420.1"/>
    <property type="molecule type" value="Genomic_DNA"/>
</dbReference>
<gene>
    <name evidence="4" type="ORF">GCM10025875_24120</name>
</gene>
<proteinExistence type="predicted"/>
<feature type="region of interest" description="Disordered" evidence="1">
    <location>
        <begin position="21"/>
        <end position="58"/>
    </location>
</feature>
<dbReference type="GO" id="GO:0046677">
    <property type="term" value="P:response to antibiotic"/>
    <property type="evidence" value="ECO:0007669"/>
    <property type="project" value="InterPro"/>
</dbReference>
<feature type="domain" description="ORF 12 gene product N-terminal" evidence="3">
    <location>
        <begin position="59"/>
        <end position="152"/>
    </location>
</feature>
<evidence type="ECO:0000259" key="2">
    <source>
        <dbReference type="Pfam" id="PF13354"/>
    </source>
</evidence>
<dbReference type="Pfam" id="PF18042">
    <property type="entry name" value="ORF_12_N"/>
    <property type="match status" value="1"/>
</dbReference>
<dbReference type="GO" id="GO:0030655">
    <property type="term" value="P:beta-lactam antibiotic catabolic process"/>
    <property type="evidence" value="ECO:0007669"/>
    <property type="project" value="InterPro"/>
</dbReference>
<evidence type="ECO:0008006" key="6">
    <source>
        <dbReference type="Google" id="ProtNLM"/>
    </source>
</evidence>
<dbReference type="InterPro" id="IPR045155">
    <property type="entry name" value="Beta-lactam_cat"/>
</dbReference>
<dbReference type="SUPFAM" id="SSF56601">
    <property type="entry name" value="beta-lactamase/transpeptidase-like"/>
    <property type="match status" value="1"/>
</dbReference>
<feature type="compositionally biased region" description="Low complexity" evidence="1">
    <location>
        <begin position="31"/>
        <end position="42"/>
    </location>
</feature>
<dbReference type="Proteomes" id="UP001157161">
    <property type="component" value="Unassembled WGS sequence"/>
</dbReference>
<comment type="caution">
    <text evidence="4">The sequence shown here is derived from an EMBL/GenBank/DDBJ whole genome shotgun (WGS) entry which is preliminary data.</text>
</comment>
<evidence type="ECO:0000259" key="3">
    <source>
        <dbReference type="Pfam" id="PF18042"/>
    </source>
</evidence>
<sequence>MRHRAPALIAGLALVLGACSTGGDDTEGPEETGAPTSASATEASEDATDGTADAPVVEIPDTPVGEQVTWTIASLVPGAAIDAADADARLAPAVRESTGGAALVQAFTGFATTGPWEPIGYEGDDAAAVVTLRDSAGAVLELSISLAEDGLIEQLFFQEPFEFEAAASWDELTDDVEALPAETTLVVTDVTDPANPEEVFRAGDDGAFPIGSVFKLYVLGAVTDAVAAGTLTWDTPLTLTEDVKSMPSGELQNEPAGTQVTVQEAAEAMIAISDNTATDLLIETVGREAVEAQLAVMGQSDPGLNTPLLTTRELFILGWGDDQAPRQAWADGDETERRAVLEALPAGPPGIDPTTIAETVWQDGLDWFATPADLVAAQLALQEKADTPAGEPLTAILGASPGIEPAVAETFDEVAFKGGSSMGVVALSHYYSGPDGDHVVTVQARSDSQTDTADARIYFGVAQSAAMLLGEG</sequence>
<name>A0AA37XGK8_9MICO</name>
<dbReference type="Gene3D" id="3.40.710.10">
    <property type="entry name" value="DD-peptidase/beta-lactamase superfamily"/>
    <property type="match status" value="1"/>
</dbReference>
<dbReference type="GO" id="GO:0008800">
    <property type="term" value="F:beta-lactamase activity"/>
    <property type="evidence" value="ECO:0007669"/>
    <property type="project" value="InterPro"/>
</dbReference>
<dbReference type="Gene3D" id="3.10.450.280">
    <property type="match status" value="1"/>
</dbReference>
<reference evidence="4" key="1">
    <citation type="journal article" date="2014" name="Int. J. Syst. Evol. Microbiol.">
        <title>Complete genome sequence of Corynebacterium casei LMG S-19264T (=DSM 44701T), isolated from a smear-ripened cheese.</title>
        <authorList>
            <consortium name="US DOE Joint Genome Institute (JGI-PGF)"/>
            <person name="Walter F."/>
            <person name="Albersmeier A."/>
            <person name="Kalinowski J."/>
            <person name="Ruckert C."/>
        </authorList>
    </citation>
    <scope>NUCLEOTIDE SEQUENCE</scope>
    <source>
        <strain evidence="4">NBRC 112290</strain>
    </source>
</reference>
<dbReference type="PANTHER" id="PTHR35333">
    <property type="entry name" value="BETA-LACTAMASE"/>
    <property type="match status" value="1"/>
</dbReference>
<dbReference type="InterPro" id="IPR040846">
    <property type="entry name" value="ORF_12_N"/>
</dbReference>
<reference evidence="4" key="2">
    <citation type="submission" date="2023-02" db="EMBL/GenBank/DDBJ databases">
        <authorList>
            <person name="Sun Q."/>
            <person name="Mori K."/>
        </authorList>
    </citation>
    <scope>NUCLEOTIDE SEQUENCE</scope>
    <source>
        <strain evidence="4">NBRC 112290</strain>
    </source>
</reference>
<organism evidence="4 5">
    <name type="scientific">Litorihabitans aurantiacus</name>
    <dbReference type="NCBI Taxonomy" id="1930061"/>
    <lineage>
        <taxon>Bacteria</taxon>
        <taxon>Bacillati</taxon>
        <taxon>Actinomycetota</taxon>
        <taxon>Actinomycetes</taxon>
        <taxon>Micrococcales</taxon>
        <taxon>Beutenbergiaceae</taxon>
        <taxon>Litorihabitans</taxon>
    </lineage>
</organism>
<dbReference type="PANTHER" id="PTHR35333:SF5">
    <property type="entry name" value="CONSERVED LIPOPROTEIN LPQF-RELATED"/>
    <property type="match status" value="1"/>
</dbReference>
<accession>A0AA37XGK8</accession>
<dbReference type="Gene3D" id="1.10.8.620">
    <property type="entry name" value="ORF12 helical bundle domain-like"/>
    <property type="match status" value="1"/>
</dbReference>
<feature type="domain" description="Beta-lactamase class A catalytic" evidence="2">
    <location>
        <begin position="187"/>
        <end position="301"/>
    </location>
</feature>
<protein>
    <recommendedName>
        <fullName evidence="6">Serine hydrolase</fullName>
    </recommendedName>
</protein>
<evidence type="ECO:0000313" key="4">
    <source>
        <dbReference type="EMBL" id="GMA32420.1"/>
    </source>
</evidence>
<dbReference type="PROSITE" id="PS51257">
    <property type="entry name" value="PROKAR_LIPOPROTEIN"/>
    <property type="match status" value="1"/>
</dbReference>
<dbReference type="Pfam" id="PF13354">
    <property type="entry name" value="Beta-lactamase2"/>
    <property type="match status" value="1"/>
</dbReference>
<dbReference type="InterPro" id="IPR000871">
    <property type="entry name" value="Beta-lactam_class-A"/>
</dbReference>
<dbReference type="InterPro" id="IPR012338">
    <property type="entry name" value="Beta-lactam/transpept-like"/>
</dbReference>
<evidence type="ECO:0000313" key="5">
    <source>
        <dbReference type="Proteomes" id="UP001157161"/>
    </source>
</evidence>
<keyword evidence="5" id="KW-1185">Reference proteome</keyword>